<keyword evidence="2" id="KW-0472">Membrane</keyword>
<reference evidence="4" key="1">
    <citation type="submission" date="2018-12" db="EMBL/GenBank/DDBJ databases">
        <authorList>
            <person name="Will S."/>
            <person name="Neumann-Schaal M."/>
            <person name="Henke P."/>
        </authorList>
    </citation>
    <scope>NUCLEOTIDE SEQUENCE</scope>
    <source>
        <strain evidence="4">PCC 7102</strain>
    </source>
</reference>
<dbReference type="InterPro" id="IPR011990">
    <property type="entry name" value="TPR-like_helical_dom_sf"/>
</dbReference>
<evidence type="ECO:0000256" key="1">
    <source>
        <dbReference type="PROSITE-ProRule" id="PRU00339"/>
    </source>
</evidence>
<feature type="transmembrane region" description="Helical" evidence="2">
    <location>
        <begin position="12"/>
        <end position="32"/>
    </location>
</feature>
<feature type="domain" description="CHAT" evidence="3">
    <location>
        <begin position="589"/>
        <end position="852"/>
    </location>
</feature>
<keyword evidence="2" id="KW-1133">Transmembrane helix</keyword>
<dbReference type="PANTHER" id="PTHR10098">
    <property type="entry name" value="RAPSYN-RELATED"/>
    <property type="match status" value="1"/>
</dbReference>
<dbReference type="SUPFAM" id="SSF48452">
    <property type="entry name" value="TPR-like"/>
    <property type="match status" value="2"/>
</dbReference>
<dbReference type="EMBL" id="RSCL01000004">
    <property type="protein sequence ID" value="RUT07705.1"/>
    <property type="molecule type" value="Genomic_DNA"/>
</dbReference>
<dbReference type="InterPro" id="IPR019734">
    <property type="entry name" value="TPR_rpt"/>
</dbReference>
<dbReference type="RefSeq" id="WP_127080577.1">
    <property type="nucleotide sequence ID" value="NZ_RSCL01000004.1"/>
</dbReference>
<evidence type="ECO:0000313" key="4">
    <source>
        <dbReference type="EMBL" id="RUT07705.1"/>
    </source>
</evidence>
<dbReference type="Gene3D" id="1.25.40.10">
    <property type="entry name" value="Tetratricopeptide repeat domain"/>
    <property type="match status" value="2"/>
</dbReference>
<keyword evidence="2" id="KW-0812">Transmembrane</keyword>
<protein>
    <recommendedName>
        <fullName evidence="3">CHAT domain-containing protein</fullName>
    </recommendedName>
</protein>
<evidence type="ECO:0000313" key="5">
    <source>
        <dbReference type="Proteomes" id="UP000271624"/>
    </source>
</evidence>
<sequence>MRFNIRQKGLYRFCLSLCVGLLAYLLSHFLFWEEEVQAAQPNNHQEISGSVVALDKETTTQQDQALFQYNSGQYQEAIKLWSQALKQTSDRKVLATLYTNLGSAYRQVGSLGQAIQAWDEAIKIYKSSQGKESNRLLAQVLTEQAQAYNALGQSRTAVPLLEEAIEKASKYQDLNTLAAANGALGNAYLALGEFDAAITSNKKSLEFSTNLKNSGFIATALNNLGNVYSNRYQRYALQANSVKLEGDDKEVVRLNGLMQQDFTFSKQAYEQSIDISKTIGGIQQAKAMLNLARFLEQSEPSSQNTVNKYRSEAMALLDAVPDSRSKAYALINLAESLSAEDSQNIKVQNLEKAIATSRRLRDQRAESFALTTLGAIYEKMGNLGKAMELTQQAQFAAQQVYATDSLYRAQAQAGRIYNAQGEREAAITSYRGAIASLQSIRGDIAVASKDLQFDLRDSVEPVYRELMALLLEDGDKEKESKSGNQKSKISEVLQVSELLQLNELQNFFGDECVQVARNSKSSAEIAYSNKDTAFIHSVVLDQKTHMLLRLSNGNLKSYPVAISAEELAKNIDRLRYTLEDISTDEYLAEAQKVYDLLIRPMADDLAQANPKTLVFVSDGVLRNIPMAALHDGKQFLIEKYAVATTLGLNLTPNNTPIARDARAAIFGLSVEIPPFAPLPNVKFETEGLEKILGGKRFLDKDFTLANLQKQIDKNDYPIIHLATHGKFGADTESTFLQLYDQRVSLNEFESVLRRSKKPIDLLTLSACQTAAGDSRATLGLAGVALRAGVQSTLASLWFVNDADTVPLIQNFYKQIQKPGVNKAEALRQAQLKIISDANGHPAIWSPFVLVGNWQ</sequence>
<evidence type="ECO:0000259" key="3">
    <source>
        <dbReference type="Pfam" id="PF12770"/>
    </source>
</evidence>
<keyword evidence="1" id="KW-0802">TPR repeat</keyword>
<feature type="repeat" description="TPR" evidence="1">
    <location>
        <begin position="178"/>
        <end position="211"/>
    </location>
</feature>
<dbReference type="AlphaFoldDB" id="A0A3S1CSF9"/>
<reference evidence="4" key="2">
    <citation type="journal article" date="2019" name="Genome Biol. Evol.">
        <title>Day and night: Metabolic profiles and evolutionary relationships of six axenic non-marine cyanobacteria.</title>
        <authorList>
            <person name="Will S.E."/>
            <person name="Henke P."/>
            <person name="Boedeker C."/>
            <person name="Huang S."/>
            <person name="Brinkmann H."/>
            <person name="Rohde M."/>
            <person name="Jarek M."/>
            <person name="Friedl T."/>
            <person name="Seufert S."/>
            <person name="Schumacher M."/>
            <person name="Overmann J."/>
            <person name="Neumann-Schaal M."/>
            <person name="Petersen J."/>
        </authorList>
    </citation>
    <scope>NUCLEOTIDE SEQUENCE [LARGE SCALE GENOMIC DNA]</scope>
    <source>
        <strain evidence="4">PCC 7102</strain>
    </source>
</reference>
<feature type="repeat" description="TPR" evidence="1">
    <location>
        <begin position="95"/>
        <end position="128"/>
    </location>
</feature>
<dbReference type="Proteomes" id="UP000271624">
    <property type="component" value="Unassembled WGS sequence"/>
</dbReference>
<gene>
    <name evidence="4" type="ORF">DSM106972_019650</name>
</gene>
<dbReference type="InterPro" id="IPR024983">
    <property type="entry name" value="CHAT_dom"/>
</dbReference>
<comment type="caution">
    <text evidence="4">The sequence shown here is derived from an EMBL/GenBank/DDBJ whole genome shotgun (WGS) entry which is preliminary data.</text>
</comment>
<evidence type="ECO:0000256" key="2">
    <source>
        <dbReference type="SAM" id="Phobius"/>
    </source>
</evidence>
<dbReference type="Pfam" id="PF13424">
    <property type="entry name" value="TPR_12"/>
    <property type="match status" value="1"/>
</dbReference>
<dbReference type="Pfam" id="PF12770">
    <property type="entry name" value="CHAT"/>
    <property type="match status" value="1"/>
</dbReference>
<dbReference type="PANTHER" id="PTHR10098:SF112">
    <property type="entry name" value="SLR0380 PROTEIN"/>
    <property type="match status" value="1"/>
</dbReference>
<name>A0A3S1CSF9_9CYAN</name>
<organism evidence="4 5">
    <name type="scientific">Dulcicalothrix desertica PCC 7102</name>
    <dbReference type="NCBI Taxonomy" id="232991"/>
    <lineage>
        <taxon>Bacteria</taxon>
        <taxon>Bacillati</taxon>
        <taxon>Cyanobacteriota</taxon>
        <taxon>Cyanophyceae</taxon>
        <taxon>Nostocales</taxon>
        <taxon>Calotrichaceae</taxon>
        <taxon>Dulcicalothrix</taxon>
    </lineage>
</organism>
<proteinExistence type="predicted"/>
<dbReference type="OrthoDB" id="448399at2"/>
<keyword evidence="5" id="KW-1185">Reference proteome</keyword>
<accession>A0A3S1CSF9</accession>
<dbReference type="SMART" id="SM00028">
    <property type="entry name" value="TPR"/>
    <property type="match status" value="6"/>
</dbReference>
<dbReference type="PROSITE" id="PS50005">
    <property type="entry name" value="TPR"/>
    <property type="match status" value="2"/>
</dbReference>
<dbReference type="Pfam" id="PF13181">
    <property type="entry name" value="TPR_8"/>
    <property type="match status" value="1"/>
</dbReference>